<dbReference type="InterPro" id="IPR057135">
    <property type="entry name" value="At4g27190-like_LRR"/>
</dbReference>
<dbReference type="Pfam" id="PF23247">
    <property type="entry name" value="LRR_RPS2"/>
    <property type="match status" value="1"/>
</dbReference>
<keyword evidence="4" id="KW-0067">ATP-binding</keyword>
<keyword evidence="3" id="KW-0611">Plant defense</keyword>
<evidence type="ECO:0000256" key="1">
    <source>
        <dbReference type="ARBA" id="ARBA00008894"/>
    </source>
</evidence>
<evidence type="ECO:0000259" key="5">
    <source>
        <dbReference type="SMART" id="SM00382"/>
    </source>
</evidence>
<dbReference type="InterPro" id="IPR042197">
    <property type="entry name" value="Apaf_helical"/>
</dbReference>
<keyword evidence="2" id="KW-0547">Nucleotide-binding</keyword>
<keyword evidence="7" id="KW-1185">Reference proteome</keyword>
<dbReference type="InterPro" id="IPR050905">
    <property type="entry name" value="Plant_NBS-LRR"/>
</dbReference>
<evidence type="ECO:0000256" key="3">
    <source>
        <dbReference type="ARBA" id="ARBA00022821"/>
    </source>
</evidence>
<dbReference type="Gene3D" id="3.40.50.300">
    <property type="entry name" value="P-loop containing nucleotide triphosphate hydrolases"/>
    <property type="match status" value="1"/>
</dbReference>
<dbReference type="SMART" id="SM00382">
    <property type="entry name" value="AAA"/>
    <property type="match status" value="1"/>
</dbReference>
<evidence type="ECO:0000256" key="4">
    <source>
        <dbReference type="ARBA" id="ARBA00022840"/>
    </source>
</evidence>
<dbReference type="Pfam" id="PF00931">
    <property type="entry name" value="NB-ARC"/>
    <property type="match status" value="1"/>
</dbReference>
<dbReference type="InterPro" id="IPR003593">
    <property type="entry name" value="AAA+_ATPase"/>
</dbReference>
<comment type="similarity">
    <text evidence="1">Belongs to the disease resistance NB-LRR family.</text>
</comment>
<dbReference type="Gene3D" id="3.80.10.10">
    <property type="entry name" value="Ribonuclease Inhibitor"/>
    <property type="match status" value="1"/>
</dbReference>
<dbReference type="Gene3D" id="1.10.8.430">
    <property type="entry name" value="Helical domain of apoptotic protease-activating factors"/>
    <property type="match status" value="1"/>
</dbReference>
<feature type="domain" description="AAA+ ATPase" evidence="5">
    <location>
        <begin position="43"/>
        <end position="225"/>
    </location>
</feature>
<reference evidence="6 7" key="1">
    <citation type="submission" date="2024-08" db="EMBL/GenBank/DDBJ databases">
        <title>Insights into the chromosomal genome structure of Flemingia macrophylla.</title>
        <authorList>
            <person name="Ding Y."/>
            <person name="Zhao Y."/>
            <person name="Bi W."/>
            <person name="Wu M."/>
            <person name="Zhao G."/>
            <person name="Gong Y."/>
            <person name="Li W."/>
            <person name="Zhang P."/>
        </authorList>
    </citation>
    <scope>NUCLEOTIDE SEQUENCE [LARGE SCALE GENOMIC DNA]</scope>
    <source>
        <strain evidence="6">DYQJB</strain>
        <tissue evidence="6">Leaf</tissue>
    </source>
</reference>
<evidence type="ECO:0000313" key="6">
    <source>
        <dbReference type="EMBL" id="KAL2337372.1"/>
    </source>
</evidence>
<sequence>MLSNSRGKLANSSDADFDNIRYESFASRNQTMDDIVAALADSNVGLIGVYGWSGVGKTSLIKEVAKKVKGNMFDEVIMLNITSRPNIRGIQGQIADRLGMKLEEESESGRAGRIRERLKNLKEKTLIILDDMHVKLDFNMLGIPLENNDDSQMNHNKKNSSTLMTPYYVMKTEGFDTSTLVKVEEPLARFKGCKILMISDNEQLLLSQTDGKDIQTFRVEVLTEEEAEMMFKTMAEIGDEHFTFDKLAANIAKKCKGLPMTIVATANALKNKTLPVWEDTYRQLERQNITAAMPEFSTKLSYELLENEDLKHTFLVCARMGHDALITDLVRYCIGLGFLQRIHTVREARDRVHVLVGKLKELSLLSNSFSSDRFTMQDIIRDAAMSIASQQMHAFALKNEKLDEWPDKVKLRRYTAISLQHCDMTDIMKEFPKKLNCFRLRVFHLDNKDPHLRIPDMIFNEMKELRVLILIGIHLSPAVPSSIQYLTKLRMLCMEQCNLGENLSIIGELEKLRVLSLSGSDIEYLPVELRYLAKLQIFDISNCFKLNKIPSHVLSSLISLEEMYVANSPIHWTDEGQENASLSELGQLDHLITLDIHIPKIIHLPKNFVYDKLDSYRIVIGDFDANLVWDFNMLEICEASRYLALQLENDFDIHHQKEIKILFGRVESLLLGQVNDVEDIFYELNSEGFPYLKYLSIVSNSKVKSIINSKNIKHPEKVYPKLESLFIYEVKMEHICRGQLTNDSFCKLRIIKLKICGQLKNVFFSSMIKHFSALETVEVSKCNSLKEIVTLEGGSNRDEIKFPELRSLTLQCLSEFIGFCGYGASIGEQVQNRKPNELFDDKAPKSYVTWFNKTPPLCCHRVRPTGANDLWFEDLTLLRFPLSSRFDLSGLFETKRKTTAVFASKRSGSCHRGHMAKVNDLKIKLQKTAEGRKGRLAVTAEVFEVALEVALIGEDRFQLQVEI</sequence>
<proteinExistence type="inferred from homology"/>
<comment type="caution">
    <text evidence="6">The sequence shown here is derived from an EMBL/GenBank/DDBJ whole genome shotgun (WGS) entry which is preliminary data.</text>
</comment>
<dbReference type="PRINTS" id="PR00364">
    <property type="entry name" value="DISEASERSIST"/>
</dbReference>
<accession>A0ABD1MNJ5</accession>
<dbReference type="Proteomes" id="UP001603857">
    <property type="component" value="Unassembled WGS sequence"/>
</dbReference>
<evidence type="ECO:0000256" key="2">
    <source>
        <dbReference type="ARBA" id="ARBA00022741"/>
    </source>
</evidence>
<dbReference type="Gene3D" id="3.30.310.80">
    <property type="entry name" value="Kinase associated domain 1, KA1"/>
    <property type="match status" value="1"/>
</dbReference>
<evidence type="ECO:0000313" key="7">
    <source>
        <dbReference type="Proteomes" id="UP001603857"/>
    </source>
</evidence>
<dbReference type="GO" id="GO:0006952">
    <property type="term" value="P:defense response"/>
    <property type="evidence" value="ECO:0007669"/>
    <property type="project" value="UniProtKB-KW"/>
</dbReference>
<organism evidence="6 7">
    <name type="scientific">Flemingia macrophylla</name>
    <dbReference type="NCBI Taxonomy" id="520843"/>
    <lineage>
        <taxon>Eukaryota</taxon>
        <taxon>Viridiplantae</taxon>
        <taxon>Streptophyta</taxon>
        <taxon>Embryophyta</taxon>
        <taxon>Tracheophyta</taxon>
        <taxon>Spermatophyta</taxon>
        <taxon>Magnoliopsida</taxon>
        <taxon>eudicotyledons</taxon>
        <taxon>Gunneridae</taxon>
        <taxon>Pentapetalae</taxon>
        <taxon>rosids</taxon>
        <taxon>fabids</taxon>
        <taxon>Fabales</taxon>
        <taxon>Fabaceae</taxon>
        <taxon>Papilionoideae</taxon>
        <taxon>50 kb inversion clade</taxon>
        <taxon>NPAAA clade</taxon>
        <taxon>indigoferoid/millettioid clade</taxon>
        <taxon>Phaseoleae</taxon>
        <taxon>Flemingia</taxon>
    </lineage>
</organism>
<dbReference type="SUPFAM" id="SSF52540">
    <property type="entry name" value="P-loop containing nucleoside triphosphate hydrolases"/>
    <property type="match status" value="1"/>
</dbReference>
<dbReference type="PANTHER" id="PTHR33463">
    <property type="entry name" value="NB-ARC DOMAIN-CONTAINING PROTEIN-RELATED"/>
    <property type="match status" value="1"/>
</dbReference>
<dbReference type="PANTHER" id="PTHR33463:SF196">
    <property type="entry name" value="NB-ARC DOMAIN DISEASE RESISTANCE PROTEIN"/>
    <property type="match status" value="1"/>
</dbReference>
<dbReference type="InterPro" id="IPR027417">
    <property type="entry name" value="P-loop_NTPase"/>
</dbReference>
<dbReference type="InterPro" id="IPR002182">
    <property type="entry name" value="NB-ARC"/>
</dbReference>
<dbReference type="InterPro" id="IPR032675">
    <property type="entry name" value="LRR_dom_sf"/>
</dbReference>
<dbReference type="EMBL" id="JBGMDY010000004">
    <property type="protein sequence ID" value="KAL2337372.1"/>
    <property type="molecule type" value="Genomic_DNA"/>
</dbReference>
<dbReference type="AlphaFoldDB" id="A0ABD1MNJ5"/>
<gene>
    <name evidence="6" type="ORF">Fmac_011818</name>
</gene>
<dbReference type="GO" id="GO:0005524">
    <property type="term" value="F:ATP binding"/>
    <property type="evidence" value="ECO:0007669"/>
    <property type="project" value="UniProtKB-KW"/>
</dbReference>
<dbReference type="SUPFAM" id="SSF52058">
    <property type="entry name" value="L domain-like"/>
    <property type="match status" value="1"/>
</dbReference>
<protein>
    <recommendedName>
        <fullName evidence="5">AAA+ ATPase domain-containing protein</fullName>
    </recommendedName>
</protein>
<name>A0ABD1MNJ5_9FABA</name>